<protein>
    <submittedName>
        <fullName evidence="1">Uncharacterized protein</fullName>
    </submittedName>
</protein>
<dbReference type="AlphaFoldDB" id="A0A2P5E245"/>
<name>A0A2P5E245_PARAD</name>
<reference evidence="2" key="1">
    <citation type="submission" date="2016-06" db="EMBL/GenBank/DDBJ databases">
        <title>Parallel loss of symbiosis genes in relatives of nitrogen-fixing non-legume Parasponia.</title>
        <authorList>
            <person name="Van Velzen R."/>
            <person name="Holmer R."/>
            <person name="Bu F."/>
            <person name="Rutten L."/>
            <person name="Van Zeijl A."/>
            <person name="Liu W."/>
            <person name="Santuari L."/>
            <person name="Cao Q."/>
            <person name="Sharma T."/>
            <person name="Shen D."/>
            <person name="Roswanjaya Y."/>
            <person name="Wardhani T."/>
            <person name="Kalhor M.S."/>
            <person name="Jansen J."/>
            <person name="Van den Hoogen J."/>
            <person name="Gungor B."/>
            <person name="Hartog M."/>
            <person name="Hontelez J."/>
            <person name="Verver J."/>
            <person name="Yang W.-C."/>
            <person name="Schijlen E."/>
            <person name="Repin R."/>
            <person name="Schilthuizen M."/>
            <person name="Schranz E."/>
            <person name="Heidstra R."/>
            <person name="Miyata K."/>
            <person name="Fedorova E."/>
            <person name="Kohlen W."/>
            <person name="Bisseling T."/>
            <person name="Smit S."/>
            <person name="Geurts R."/>
        </authorList>
    </citation>
    <scope>NUCLEOTIDE SEQUENCE [LARGE SCALE GENOMIC DNA]</scope>
    <source>
        <strain evidence="2">cv. WU1-14</strain>
    </source>
</reference>
<sequence length="171" mass="20051">MRFKPFEIVCLGIPLKRLGLYLKPKYAVGDDDDDDEERLMETDHAPREENSLKTDSYDQLIRKQRENAQMALLQVEKSAANNIEYNMKSLRELETLSGCRDIYVNGLSLGKSQILQFGFPLKELGLFLKDEYSCFSEDEWLKRKDKKVNKTARKEEHEELIYAMPYTLPLY</sequence>
<accession>A0A2P5E245</accession>
<dbReference type="EMBL" id="JXTB01000003">
    <property type="protein sequence ID" value="PON79619.1"/>
    <property type="molecule type" value="Genomic_DNA"/>
</dbReference>
<dbReference type="OrthoDB" id="10392936at2759"/>
<evidence type="ECO:0000313" key="2">
    <source>
        <dbReference type="Proteomes" id="UP000237105"/>
    </source>
</evidence>
<proteinExistence type="predicted"/>
<gene>
    <name evidence="1" type="ORF">PanWU01x14_008510</name>
</gene>
<dbReference type="Proteomes" id="UP000237105">
    <property type="component" value="Unassembled WGS sequence"/>
</dbReference>
<organism evidence="1 2">
    <name type="scientific">Parasponia andersonii</name>
    <name type="common">Sponia andersonii</name>
    <dbReference type="NCBI Taxonomy" id="3476"/>
    <lineage>
        <taxon>Eukaryota</taxon>
        <taxon>Viridiplantae</taxon>
        <taxon>Streptophyta</taxon>
        <taxon>Embryophyta</taxon>
        <taxon>Tracheophyta</taxon>
        <taxon>Spermatophyta</taxon>
        <taxon>Magnoliopsida</taxon>
        <taxon>eudicotyledons</taxon>
        <taxon>Gunneridae</taxon>
        <taxon>Pentapetalae</taxon>
        <taxon>rosids</taxon>
        <taxon>fabids</taxon>
        <taxon>Rosales</taxon>
        <taxon>Cannabaceae</taxon>
        <taxon>Parasponia</taxon>
    </lineage>
</organism>
<comment type="caution">
    <text evidence="1">The sequence shown here is derived from an EMBL/GenBank/DDBJ whole genome shotgun (WGS) entry which is preliminary data.</text>
</comment>
<keyword evidence="2" id="KW-1185">Reference proteome</keyword>
<evidence type="ECO:0000313" key="1">
    <source>
        <dbReference type="EMBL" id="PON79619.1"/>
    </source>
</evidence>